<proteinExistence type="predicted"/>
<dbReference type="Proteomes" id="UP000247555">
    <property type="component" value="Unassembled WGS sequence"/>
</dbReference>
<dbReference type="EMBL" id="QJKI01000003">
    <property type="protein sequence ID" value="PXX80670.1"/>
    <property type="molecule type" value="Genomic_DNA"/>
</dbReference>
<feature type="transmembrane region" description="Helical" evidence="8">
    <location>
        <begin position="12"/>
        <end position="29"/>
    </location>
</feature>
<feature type="transmembrane region" description="Helical" evidence="8">
    <location>
        <begin position="116"/>
        <end position="136"/>
    </location>
</feature>
<dbReference type="CDD" id="cd16017">
    <property type="entry name" value="LptA"/>
    <property type="match status" value="1"/>
</dbReference>
<evidence type="ECO:0000256" key="4">
    <source>
        <dbReference type="ARBA" id="ARBA00022679"/>
    </source>
</evidence>
<evidence type="ECO:0000256" key="8">
    <source>
        <dbReference type="SAM" id="Phobius"/>
    </source>
</evidence>
<dbReference type="Gene3D" id="3.40.720.10">
    <property type="entry name" value="Alkaline Phosphatase, subunit A"/>
    <property type="match status" value="1"/>
</dbReference>
<keyword evidence="6 8" id="KW-1133">Transmembrane helix</keyword>
<dbReference type="InterPro" id="IPR058130">
    <property type="entry name" value="PEA_transf_C"/>
</dbReference>
<keyword evidence="7 8" id="KW-0472">Membrane</keyword>
<keyword evidence="3" id="KW-0997">Cell inner membrane</keyword>
<dbReference type="InterPro" id="IPR040423">
    <property type="entry name" value="PEA_transferase"/>
</dbReference>
<reference evidence="11 12" key="1">
    <citation type="submission" date="2018-05" db="EMBL/GenBank/DDBJ databases">
        <title>Genomic Encyclopedia of Type Strains, Phase IV (KMG-IV): sequencing the most valuable type-strain genomes for metagenomic binning, comparative biology and taxonomic classification.</title>
        <authorList>
            <person name="Goeker M."/>
        </authorList>
    </citation>
    <scope>NUCLEOTIDE SEQUENCE [LARGE SCALE GENOMIC DNA]</scope>
    <source>
        <strain evidence="11 12">DSM 29661</strain>
    </source>
</reference>
<feature type="transmembrane region" description="Helical" evidence="8">
    <location>
        <begin position="49"/>
        <end position="67"/>
    </location>
</feature>
<evidence type="ECO:0000256" key="1">
    <source>
        <dbReference type="ARBA" id="ARBA00004429"/>
    </source>
</evidence>
<feature type="domain" description="Phosphoethanolamine transferase N-terminal" evidence="10">
    <location>
        <begin position="57"/>
        <end position="203"/>
    </location>
</feature>
<dbReference type="PANTHER" id="PTHR30443">
    <property type="entry name" value="INNER MEMBRANE PROTEIN"/>
    <property type="match status" value="1"/>
</dbReference>
<dbReference type="Pfam" id="PF00884">
    <property type="entry name" value="Sulfatase"/>
    <property type="match status" value="1"/>
</dbReference>
<keyword evidence="5 8" id="KW-0812">Transmembrane</keyword>
<evidence type="ECO:0000313" key="12">
    <source>
        <dbReference type="Proteomes" id="UP000247555"/>
    </source>
</evidence>
<keyword evidence="12" id="KW-1185">Reference proteome</keyword>
<dbReference type="OrthoDB" id="9786870at2"/>
<feature type="domain" description="Sulfatase N-terminal" evidence="9">
    <location>
        <begin position="231"/>
        <end position="519"/>
    </location>
</feature>
<dbReference type="GO" id="GO:0016776">
    <property type="term" value="F:phosphotransferase activity, phosphate group as acceptor"/>
    <property type="evidence" value="ECO:0007669"/>
    <property type="project" value="TreeGrafter"/>
</dbReference>
<dbReference type="AlphaFoldDB" id="A0A318KSI0"/>
<feature type="transmembrane region" description="Helical" evidence="8">
    <location>
        <begin position="74"/>
        <end position="96"/>
    </location>
</feature>
<dbReference type="Pfam" id="PF08019">
    <property type="entry name" value="EptA_B_N"/>
    <property type="match status" value="1"/>
</dbReference>
<evidence type="ECO:0000313" key="11">
    <source>
        <dbReference type="EMBL" id="PXX80670.1"/>
    </source>
</evidence>
<dbReference type="NCBIfam" id="NF028537">
    <property type="entry name" value="P_eth_NH2_trans"/>
    <property type="match status" value="1"/>
</dbReference>
<comment type="subcellular location">
    <subcellularLocation>
        <location evidence="1">Cell inner membrane</location>
        <topology evidence="1">Multi-pass membrane protein</topology>
    </subcellularLocation>
</comment>
<sequence>MKLLRPLSPERLALYVAMALVLLFNLPFWQRLWEIVSPLDGHGVKMLALALALTTTFFYWVLLLFVWPRVGKPLIGLLLLSTAAVSYFMNQYGVLIDQDMVRNALQTDGAEVRDLLTVKMALTVLLLGVLPCWLLWKLPVEYRPGWRRLGRRLAHLGIATLALAAIAAVGYQDFASLFRNHRELRMALAPLNYLQASTSYLRKVTAKPQPLQQIGLDARQTAAAHDKPRVLVLVVGETARADHFALNGYPRPTTPELAARTDIVNYPNAWSCGTETAVSVPCMFSAKAREQFDTDRARHEENLLDVLKRAGLTVLWVDNNSGCKEVCNRVEKQMRYDEQHAKYCRDGECFDEILLDGLPERLAALKGDAVIVLHQKGSHGPAYYKRYPPAFERFKPVCRTSELQQCAREDIINAFDNTIAYTDFFLAQTIRLLEKQANIDSSLLYLSDHGESLGENGMYLHATPYLVAPDAQKHIPMVAWFSPGWREHGGPALNCLKAQAGQRYSQDNLFHSVLGMMGVSTALYQRELDMFAGCRQAS</sequence>
<evidence type="ECO:0000256" key="6">
    <source>
        <dbReference type="ARBA" id="ARBA00022989"/>
    </source>
</evidence>
<comment type="caution">
    <text evidence="11">The sequence shown here is derived from an EMBL/GenBank/DDBJ whole genome shotgun (WGS) entry which is preliminary data.</text>
</comment>
<dbReference type="SUPFAM" id="SSF53649">
    <property type="entry name" value="Alkaline phosphatase-like"/>
    <property type="match status" value="1"/>
</dbReference>
<evidence type="ECO:0000256" key="2">
    <source>
        <dbReference type="ARBA" id="ARBA00022475"/>
    </source>
</evidence>
<evidence type="ECO:0000256" key="5">
    <source>
        <dbReference type="ARBA" id="ARBA00022692"/>
    </source>
</evidence>
<feature type="transmembrane region" description="Helical" evidence="8">
    <location>
        <begin position="156"/>
        <end position="178"/>
    </location>
</feature>
<dbReference type="InterPro" id="IPR017850">
    <property type="entry name" value="Alkaline_phosphatase_core_sf"/>
</dbReference>
<protein>
    <submittedName>
        <fullName evidence="11">Phosphatidylethanolamine:Kdo2-lipid A phosphoethanolamine transferase</fullName>
    </submittedName>
</protein>
<evidence type="ECO:0000256" key="3">
    <source>
        <dbReference type="ARBA" id="ARBA00022519"/>
    </source>
</evidence>
<dbReference type="InterPro" id="IPR000917">
    <property type="entry name" value="Sulfatase_N"/>
</dbReference>
<dbReference type="InterPro" id="IPR012549">
    <property type="entry name" value="EptA-like_N"/>
</dbReference>
<dbReference type="GO" id="GO:0009244">
    <property type="term" value="P:lipopolysaccharide core region biosynthetic process"/>
    <property type="evidence" value="ECO:0007669"/>
    <property type="project" value="TreeGrafter"/>
</dbReference>
<keyword evidence="4 11" id="KW-0808">Transferase</keyword>
<evidence type="ECO:0000259" key="10">
    <source>
        <dbReference type="Pfam" id="PF08019"/>
    </source>
</evidence>
<accession>A0A318KSI0</accession>
<gene>
    <name evidence="11" type="ORF">DFR34_1039</name>
</gene>
<name>A0A318KSI0_9NEIS</name>
<dbReference type="RefSeq" id="WP_110389720.1">
    <property type="nucleotide sequence ID" value="NZ_QJKI01000003.1"/>
</dbReference>
<dbReference type="GO" id="GO:0005886">
    <property type="term" value="C:plasma membrane"/>
    <property type="evidence" value="ECO:0007669"/>
    <property type="project" value="UniProtKB-SubCell"/>
</dbReference>
<keyword evidence="2" id="KW-1003">Cell membrane</keyword>
<evidence type="ECO:0000256" key="7">
    <source>
        <dbReference type="ARBA" id="ARBA00023136"/>
    </source>
</evidence>
<organism evidence="11 12">
    <name type="scientific">Rivihabitans pingtungensis</name>
    <dbReference type="NCBI Taxonomy" id="1054498"/>
    <lineage>
        <taxon>Bacteria</taxon>
        <taxon>Pseudomonadati</taxon>
        <taxon>Pseudomonadota</taxon>
        <taxon>Betaproteobacteria</taxon>
        <taxon>Neisseriales</taxon>
        <taxon>Aquaspirillaceae</taxon>
        <taxon>Rivihabitans</taxon>
    </lineage>
</organism>
<dbReference type="PANTHER" id="PTHR30443:SF0">
    <property type="entry name" value="PHOSPHOETHANOLAMINE TRANSFERASE EPTA"/>
    <property type="match status" value="1"/>
</dbReference>
<evidence type="ECO:0000259" key="9">
    <source>
        <dbReference type="Pfam" id="PF00884"/>
    </source>
</evidence>